<dbReference type="RefSeq" id="XP_009173479.1">
    <property type="nucleotide sequence ID" value="XM_009175215.1"/>
</dbReference>
<dbReference type="OrthoDB" id="247013at2759"/>
<evidence type="ECO:0000313" key="3">
    <source>
        <dbReference type="Proteomes" id="UP000054324"/>
    </source>
</evidence>
<keyword evidence="3" id="KW-1185">Reference proteome</keyword>
<feature type="region of interest" description="Disordered" evidence="1">
    <location>
        <begin position="83"/>
        <end position="108"/>
    </location>
</feature>
<reference evidence="2 3" key="1">
    <citation type="submission" date="2013-11" db="EMBL/GenBank/DDBJ databases">
        <title>Opisthorchis viverrini - life in the bile duct.</title>
        <authorList>
            <person name="Young N.D."/>
            <person name="Nagarajan N."/>
            <person name="Lin S.J."/>
            <person name="Korhonen P.K."/>
            <person name="Jex A.R."/>
            <person name="Hall R.S."/>
            <person name="Safavi-Hemami H."/>
            <person name="Kaewkong W."/>
            <person name="Bertrand D."/>
            <person name="Gao S."/>
            <person name="Seet Q."/>
            <person name="Wongkham S."/>
            <person name="Teh B.T."/>
            <person name="Wongkham C."/>
            <person name="Intapan P.M."/>
            <person name="Maleewong W."/>
            <person name="Yang X."/>
            <person name="Hu M."/>
            <person name="Wang Z."/>
            <person name="Hofmann A."/>
            <person name="Sternberg P.W."/>
            <person name="Tan P."/>
            <person name="Wang J."/>
            <person name="Gasser R.B."/>
        </authorList>
    </citation>
    <scope>NUCLEOTIDE SEQUENCE [LARGE SCALE GENOMIC DNA]</scope>
</reference>
<proteinExistence type="predicted"/>
<evidence type="ECO:0000313" key="2">
    <source>
        <dbReference type="EMBL" id="KER22755.1"/>
    </source>
</evidence>
<dbReference type="CTD" id="20323381"/>
<dbReference type="KEGG" id="ovi:T265_09202"/>
<organism evidence="2 3">
    <name type="scientific">Opisthorchis viverrini</name>
    <name type="common">Southeast Asian liver fluke</name>
    <dbReference type="NCBI Taxonomy" id="6198"/>
    <lineage>
        <taxon>Eukaryota</taxon>
        <taxon>Metazoa</taxon>
        <taxon>Spiralia</taxon>
        <taxon>Lophotrochozoa</taxon>
        <taxon>Platyhelminthes</taxon>
        <taxon>Trematoda</taxon>
        <taxon>Digenea</taxon>
        <taxon>Opisthorchiida</taxon>
        <taxon>Opisthorchiata</taxon>
        <taxon>Opisthorchiidae</taxon>
        <taxon>Opisthorchis</taxon>
    </lineage>
</organism>
<gene>
    <name evidence="2" type="ORF">T265_09202</name>
</gene>
<dbReference type="Proteomes" id="UP000054324">
    <property type="component" value="Unassembled WGS sequence"/>
</dbReference>
<dbReference type="EMBL" id="KL596881">
    <property type="protein sequence ID" value="KER22755.1"/>
    <property type="molecule type" value="Genomic_DNA"/>
</dbReference>
<dbReference type="GeneID" id="20323381"/>
<sequence>MSIILSTLPGGPAQSLLFEHEFTDRRSVVRTRPLHLDFASRLGQLGSTPASVPPFSNRVPKLCYFRSAVTSFWYLAAMPPEGSASAGIVPGRPSLDRGSRGAEVGRGQ</sequence>
<dbReference type="AlphaFoldDB" id="A0A074ZHN0"/>
<name>A0A074ZHN0_OPIVI</name>
<evidence type="ECO:0000256" key="1">
    <source>
        <dbReference type="SAM" id="MobiDB-lite"/>
    </source>
</evidence>
<accession>A0A074ZHN0</accession>
<protein>
    <submittedName>
        <fullName evidence="2">Uncharacterized protein</fullName>
    </submittedName>
</protein>